<feature type="chain" id="PRO_5040913323" evidence="1">
    <location>
        <begin position="20"/>
        <end position="84"/>
    </location>
</feature>
<dbReference type="Proteomes" id="UP000324639">
    <property type="component" value="Chromosome Bgt_-05"/>
</dbReference>
<dbReference type="AlphaFoldDB" id="A0A9X9QCI8"/>
<proteinExistence type="predicted"/>
<evidence type="ECO:0000313" key="2">
    <source>
        <dbReference type="EMBL" id="VDB86004.1"/>
    </source>
</evidence>
<gene>
    <name evidence="2" type="ORF">BGT96224V316_LOCUS3958</name>
</gene>
<evidence type="ECO:0000256" key="1">
    <source>
        <dbReference type="SAM" id="SignalP"/>
    </source>
</evidence>
<organism evidence="2 3">
    <name type="scientific">Blumeria graminis f. sp. tritici</name>
    <dbReference type="NCBI Taxonomy" id="62690"/>
    <lineage>
        <taxon>Eukaryota</taxon>
        <taxon>Fungi</taxon>
        <taxon>Dikarya</taxon>
        <taxon>Ascomycota</taxon>
        <taxon>Pezizomycotina</taxon>
        <taxon>Leotiomycetes</taxon>
        <taxon>Erysiphales</taxon>
        <taxon>Erysiphaceae</taxon>
        <taxon>Blumeria</taxon>
    </lineage>
</organism>
<keyword evidence="3" id="KW-1185">Reference proteome</keyword>
<name>A0A9X9QCI8_BLUGR</name>
<evidence type="ECO:0000313" key="3">
    <source>
        <dbReference type="Proteomes" id="UP000324639"/>
    </source>
</evidence>
<reference evidence="2 3" key="1">
    <citation type="submission" date="2018-08" db="EMBL/GenBank/DDBJ databases">
        <authorList>
            <person name="Muller C M."/>
        </authorList>
    </citation>
    <scope>NUCLEOTIDE SEQUENCE [LARGE SCALE GENOMIC DNA]</scope>
</reference>
<sequence length="84" mass="9279">MSCAYVIILTSVARMVVTGWENSYSYYGLHENPSVNGFPVPSPKLGIHMSPSQITVHGTYVVAYCSILKDLRQIVEKSSTNGKR</sequence>
<feature type="signal peptide" evidence="1">
    <location>
        <begin position="1"/>
        <end position="19"/>
    </location>
</feature>
<accession>A0A9X9QCI8</accession>
<protein>
    <submittedName>
        <fullName evidence="2">Bgt-55035</fullName>
    </submittedName>
</protein>
<dbReference type="EMBL" id="LR026988">
    <property type="protein sequence ID" value="VDB86004.1"/>
    <property type="molecule type" value="Genomic_DNA"/>
</dbReference>
<keyword evidence="1" id="KW-0732">Signal</keyword>